<keyword evidence="3" id="KW-1185">Reference proteome</keyword>
<comment type="caution">
    <text evidence="2">The sequence shown here is derived from an EMBL/GenBank/DDBJ whole genome shotgun (WGS) entry which is preliminary data.</text>
</comment>
<evidence type="ECO:0000256" key="1">
    <source>
        <dbReference type="SAM" id="MobiDB-lite"/>
    </source>
</evidence>
<reference evidence="2" key="1">
    <citation type="submission" date="2023-10" db="EMBL/GenBank/DDBJ databases">
        <title>Genome assemblies of two species of porcelain crab, Petrolisthes cinctipes and Petrolisthes manimaculis (Anomura: Porcellanidae).</title>
        <authorList>
            <person name="Angst P."/>
        </authorList>
    </citation>
    <scope>NUCLEOTIDE SEQUENCE</scope>
    <source>
        <strain evidence="2">PB745_01</strain>
        <tissue evidence="2">Gill</tissue>
    </source>
</reference>
<sequence>MPTNLITKPDSFIFEEEEVWASRTTKTQGRTWARRKEKRKGGWVGGWLKRRSDKAATGHGKNKTGRAGGGREGAEEEGGGGGGGGVVVAPGITAAHVSKDYGTVGIKFGMFHHFRKMSHSLPFPHPGTLILYLPRQGVLATSSVLIPLGQPSRLEGLRLKVARATTSV</sequence>
<dbReference type="AlphaFoldDB" id="A0AAE1EGP1"/>
<gene>
    <name evidence="2" type="ORF">Pcinc_042984</name>
</gene>
<organism evidence="2 3">
    <name type="scientific">Petrolisthes cinctipes</name>
    <name type="common">Flat porcelain crab</name>
    <dbReference type="NCBI Taxonomy" id="88211"/>
    <lineage>
        <taxon>Eukaryota</taxon>
        <taxon>Metazoa</taxon>
        <taxon>Ecdysozoa</taxon>
        <taxon>Arthropoda</taxon>
        <taxon>Crustacea</taxon>
        <taxon>Multicrustacea</taxon>
        <taxon>Malacostraca</taxon>
        <taxon>Eumalacostraca</taxon>
        <taxon>Eucarida</taxon>
        <taxon>Decapoda</taxon>
        <taxon>Pleocyemata</taxon>
        <taxon>Anomura</taxon>
        <taxon>Galatheoidea</taxon>
        <taxon>Porcellanidae</taxon>
        <taxon>Petrolisthes</taxon>
    </lineage>
</organism>
<protein>
    <submittedName>
        <fullName evidence="2">Uncharacterized protein</fullName>
    </submittedName>
</protein>
<dbReference type="Proteomes" id="UP001286313">
    <property type="component" value="Unassembled WGS sequence"/>
</dbReference>
<accession>A0AAE1EGP1</accession>
<evidence type="ECO:0000313" key="2">
    <source>
        <dbReference type="EMBL" id="KAK3850305.1"/>
    </source>
</evidence>
<name>A0AAE1EGP1_PETCI</name>
<feature type="region of interest" description="Disordered" evidence="1">
    <location>
        <begin position="23"/>
        <end position="84"/>
    </location>
</feature>
<proteinExistence type="predicted"/>
<evidence type="ECO:0000313" key="3">
    <source>
        <dbReference type="Proteomes" id="UP001286313"/>
    </source>
</evidence>
<dbReference type="EMBL" id="JAWQEG010008449">
    <property type="protein sequence ID" value="KAK3850305.1"/>
    <property type="molecule type" value="Genomic_DNA"/>
</dbReference>
<feature type="compositionally biased region" description="Basic residues" evidence="1">
    <location>
        <begin position="32"/>
        <end position="41"/>
    </location>
</feature>